<dbReference type="PATRIC" id="fig|742738.3.peg.1272"/>
<organism evidence="2 3">
    <name type="scientific">Flavonifractor plautii 1_3_50AFAA</name>
    <dbReference type="NCBI Taxonomy" id="742738"/>
    <lineage>
        <taxon>Bacteria</taxon>
        <taxon>Bacillati</taxon>
        <taxon>Bacillota</taxon>
        <taxon>Clostridia</taxon>
        <taxon>Eubacteriales</taxon>
        <taxon>Oscillospiraceae</taxon>
        <taxon>Flavonifractor</taxon>
    </lineage>
</organism>
<accession>A0A096BAS5</accession>
<sequence length="219" mass="23962">MELNVDEALRYLGIGGQAAESIRASVAAVADKLTAAIQPRYTYRMCSLQKTEAGFLLPEAELVLPGADAAKMLEQCDQAVLMACTLGTQFEALLRREQARDMSRAVILAACGSAWVEAGCDQVEQELARCLPNRYRTDRFSPGYGDLPLSLQPKICAALDTQRRLGLYVTESYLMNPSKSVTAIIGLSDWPQMARIRGCAYCSMRETCKLRVGGKHCGN</sequence>
<dbReference type="SUPFAM" id="SSF56507">
    <property type="entry name" value="Methionine synthase activation domain-like"/>
    <property type="match status" value="1"/>
</dbReference>
<name>A0A096BAS5_FLAPL</name>
<protein>
    <recommendedName>
        <fullName evidence="1">AdoMet activation domain-containing protein</fullName>
    </recommendedName>
</protein>
<gene>
    <name evidence="2" type="ORF">HMPREF9460_01227</name>
</gene>
<dbReference type="HOGENOM" id="CLU_079580_2_0_9"/>
<reference evidence="2 3" key="1">
    <citation type="submission" date="2011-08" db="EMBL/GenBank/DDBJ databases">
        <title>The Genome Sequence of Clostridium orbiscindens 1_3_50AFAA.</title>
        <authorList>
            <consortium name="The Broad Institute Genome Sequencing Platform"/>
            <person name="Earl A."/>
            <person name="Ward D."/>
            <person name="Feldgarden M."/>
            <person name="Gevers D."/>
            <person name="Daigneault M."/>
            <person name="Strauss J."/>
            <person name="Allen-Vercoe E."/>
            <person name="Young S.K."/>
            <person name="Zeng Q."/>
            <person name="Gargeya S."/>
            <person name="Fitzgerald M."/>
            <person name="Haas B."/>
            <person name="Abouelleil A."/>
            <person name="Alvarado L."/>
            <person name="Arachchi H.M."/>
            <person name="Berlin A."/>
            <person name="Brown A."/>
            <person name="Chapman S.B."/>
            <person name="Chen Z."/>
            <person name="Dunbar C."/>
            <person name="Freedman E."/>
            <person name="Gearin G."/>
            <person name="Gellesch M."/>
            <person name="Goldberg J."/>
            <person name="Griggs A."/>
            <person name="Gujja S."/>
            <person name="Heiman D."/>
            <person name="Howarth C."/>
            <person name="Larson L."/>
            <person name="Lui A."/>
            <person name="MacDonald P.J.P."/>
            <person name="Montmayeur A."/>
            <person name="Murphy C."/>
            <person name="Neiman D."/>
            <person name="Pearson M."/>
            <person name="Priest M."/>
            <person name="Roberts A."/>
            <person name="Saif S."/>
            <person name="Shea T."/>
            <person name="Shenoy N."/>
            <person name="Sisk P."/>
            <person name="Stolte C."/>
            <person name="Sykes S."/>
            <person name="Wortman J."/>
            <person name="Nusbaum C."/>
            <person name="Birren B."/>
        </authorList>
    </citation>
    <scope>NUCLEOTIDE SEQUENCE [LARGE SCALE GENOMIC DNA]</scope>
    <source>
        <strain evidence="2 3">1_3_50AFAA</strain>
    </source>
</reference>
<proteinExistence type="predicted"/>
<dbReference type="InterPro" id="IPR004223">
    <property type="entry name" value="VitB12-dep_Met_synth_activ_dom"/>
</dbReference>
<dbReference type="GO" id="GO:0008705">
    <property type="term" value="F:methionine synthase activity"/>
    <property type="evidence" value="ECO:0007669"/>
    <property type="project" value="InterPro"/>
</dbReference>
<dbReference type="Pfam" id="PF02965">
    <property type="entry name" value="Met_synt_B12"/>
    <property type="match status" value="1"/>
</dbReference>
<keyword evidence="3" id="KW-1185">Reference proteome</keyword>
<evidence type="ECO:0000313" key="2">
    <source>
        <dbReference type="EMBL" id="KGF56180.1"/>
    </source>
</evidence>
<dbReference type="Gene3D" id="3.40.109.40">
    <property type="match status" value="1"/>
</dbReference>
<dbReference type="EMBL" id="ADLO01000046">
    <property type="protein sequence ID" value="KGF56180.1"/>
    <property type="molecule type" value="Genomic_DNA"/>
</dbReference>
<dbReference type="Proteomes" id="UP000029585">
    <property type="component" value="Unassembled WGS sequence"/>
</dbReference>
<dbReference type="InterPro" id="IPR037010">
    <property type="entry name" value="VitB12-dep_Met_synth_activ_sf"/>
</dbReference>
<feature type="domain" description="AdoMet activation" evidence="1">
    <location>
        <begin position="129"/>
        <end position="185"/>
    </location>
</feature>
<dbReference type="AlphaFoldDB" id="A0A096BAS5"/>
<dbReference type="RefSeq" id="WP_044939837.1">
    <property type="nucleotide sequence ID" value="NZ_KN174162.1"/>
</dbReference>
<comment type="caution">
    <text evidence="2">The sequence shown here is derived from an EMBL/GenBank/DDBJ whole genome shotgun (WGS) entry which is preliminary data.</text>
</comment>
<evidence type="ECO:0000259" key="1">
    <source>
        <dbReference type="Pfam" id="PF02965"/>
    </source>
</evidence>
<evidence type="ECO:0000313" key="3">
    <source>
        <dbReference type="Proteomes" id="UP000029585"/>
    </source>
</evidence>
<dbReference type="eggNOG" id="COG1410">
    <property type="taxonomic scope" value="Bacteria"/>
</dbReference>